<gene>
    <name evidence="1" type="ORF">SDC9_134014</name>
</gene>
<reference evidence="1" key="1">
    <citation type="submission" date="2019-08" db="EMBL/GenBank/DDBJ databases">
        <authorList>
            <person name="Kucharzyk K."/>
            <person name="Murdoch R.W."/>
            <person name="Higgins S."/>
            <person name="Loffler F."/>
        </authorList>
    </citation>
    <scope>NUCLEOTIDE SEQUENCE</scope>
</reference>
<evidence type="ECO:0000313" key="1">
    <source>
        <dbReference type="EMBL" id="MPM86921.1"/>
    </source>
</evidence>
<organism evidence="1">
    <name type="scientific">bioreactor metagenome</name>
    <dbReference type="NCBI Taxonomy" id="1076179"/>
    <lineage>
        <taxon>unclassified sequences</taxon>
        <taxon>metagenomes</taxon>
        <taxon>ecological metagenomes</taxon>
    </lineage>
</organism>
<dbReference type="AlphaFoldDB" id="A0A645DC67"/>
<sequence>MCPPDVGDINEMMARVHTYQSAVLYQTIHPLEDSFDYEGMVEAGARHSAVSQALEQRHILALGPVQHALIEDQNALIAVQQLQSRLDHRRHGYLVLGRRSASARRFGRGRRNRCRSVENGTGHTMVPGRPGLRNCSRLARGVDDRRRNGRHKRDMRQTQGGRSRLMHLTVGLRGH</sequence>
<accession>A0A645DC67</accession>
<proteinExistence type="predicted"/>
<dbReference type="InterPro" id="IPR019271">
    <property type="entry name" value="DUF2284_metal-binding"/>
</dbReference>
<protein>
    <submittedName>
        <fullName evidence="1">Uncharacterized protein</fullName>
    </submittedName>
</protein>
<dbReference type="EMBL" id="VSSQ01034848">
    <property type="protein sequence ID" value="MPM86921.1"/>
    <property type="molecule type" value="Genomic_DNA"/>
</dbReference>
<comment type="caution">
    <text evidence="1">The sequence shown here is derived from an EMBL/GenBank/DDBJ whole genome shotgun (WGS) entry which is preliminary data.</text>
</comment>
<dbReference type="Pfam" id="PF10050">
    <property type="entry name" value="DUF2284"/>
    <property type="match status" value="1"/>
</dbReference>
<name>A0A645DC67_9ZZZZ</name>